<dbReference type="AlphaFoldDB" id="A0A2K8K446"/>
<dbReference type="EMBL" id="CP024798">
    <property type="protein sequence ID" value="ATX33382.1"/>
    <property type="molecule type" value="Genomic_DNA"/>
</dbReference>
<gene>
    <name evidence="1" type="ORF">CUN91_00225</name>
</gene>
<organism evidence="1 2">
    <name type="scientific">Carsonella ruddii</name>
    <dbReference type="NCBI Taxonomy" id="114186"/>
    <lineage>
        <taxon>Bacteria</taxon>
        <taxon>Pseudomonadati</taxon>
        <taxon>Pseudomonadota</taxon>
        <taxon>Gammaproteobacteria</taxon>
        <taxon>Oceanospirillales</taxon>
        <taxon>Halomonadaceae</taxon>
        <taxon>Zymobacter group</taxon>
        <taxon>Candidatus Carsonella</taxon>
    </lineage>
</organism>
<accession>A0A2K8K446</accession>
<dbReference type="Proteomes" id="UP000230531">
    <property type="component" value="Chromosome"/>
</dbReference>
<name>A0A2K8K446_CARRU</name>
<dbReference type="RefSeq" id="WP_157801452.1">
    <property type="nucleotide sequence ID" value="NZ_CP024798.1"/>
</dbReference>
<protein>
    <submittedName>
        <fullName evidence="1">Uncharacterized protein</fullName>
    </submittedName>
</protein>
<sequence>MKYNFKKKFINNCFFNLIKFGKIKSNYFKLKKNKIKIFILLNNYFKKKIFFYLIKIGYRKGDCSLIGELGVFNYYNNNILKNDKIK</sequence>
<evidence type="ECO:0000313" key="2">
    <source>
        <dbReference type="Proteomes" id="UP000230531"/>
    </source>
</evidence>
<evidence type="ECO:0000313" key="1">
    <source>
        <dbReference type="EMBL" id="ATX33382.1"/>
    </source>
</evidence>
<proteinExistence type="predicted"/>
<reference evidence="1 2" key="1">
    <citation type="submission" date="2017-11" db="EMBL/GenBank/DDBJ databases">
        <title>The genome sequence of Candidatus Carsonella ruddii from the psyllid Bactericera trigonica.</title>
        <authorList>
            <person name="Katsir L."/>
            <person name="Zhepu R."/>
            <person name="Piasezky A."/>
            <person name="Jong J."/>
            <person name="Sela N."/>
            <person name="Freilich S."/>
            <person name="Bahar O."/>
        </authorList>
    </citation>
    <scope>NUCLEOTIDE SEQUENCE [LARGE SCALE GENOMIC DNA]</scope>
    <source>
        <strain evidence="1 2">BT</strain>
    </source>
</reference>